<accession>A0AA39X7M2</accession>
<evidence type="ECO:0008006" key="5">
    <source>
        <dbReference type="Google" id="ProtNLM"/>
    </source>
</evidence>
<proteinExistence type="inferred from homology"/>
<sequence>MNFIWTRMAFKFPATLFLGPEAIAASTGSTLVERDYLPEVERLVRTQIPNVTSVHIFDQRIRRNVSYQSAGLRHIDLNNRAFYLLPVNTAHVEQVVTHEIFQDSTPASAVQRVRREMGDQAESLLKGRIRITNLWRPINHRVEDNPLAVCDGSLVDYDDMLASDHVTRDYVGETFNLMYRSKYDWYYISNQDVDEVLMFKTYDSSSQVAARHCPHASFHHAKVPAGTLPRESIEVRVLIFSND</sequence>
<keyword evidence="2" id="KW-0732">Signal</keyword>
<dbReference type="PANTHER" id="PTHR34598">
    <property type="entry name" value="BLL6449 PROTEIN"/>
    <property type="match status" value="1"/>
</dbReference>
<name>A0AA39X7M2_9PEZI</name>
<evidence type="ECO:0000256" key="2">
    <source>
        <dbReference type="SAM" id="SignalP"/>
    </source>
</evidence>
<dbReference type="GO" id="GO:0016491">
    <property type="term" value="F:oxidoreductase activity"/>
    <property type="evidence" value="ECO:0007669"/>
    <property type="project" value="InterPro"/>
</dbReference>
<comment type="similarity">
    <text evidence="1">Belongs to the asaB hydroxylase/desaturase family.</text>
</comment>
<keyword evidence="4" id="KW-1185">Reference proteome</keyword>
<dbReference type="PANTHER" id="PTHR34598:SF3">
    <property type="entry name" value="OXIDOREDUCTASE AN1597"/>
    <property type="match status" value="1"/>
</dbReference>
<organism evidence="3 4">
    <name type="scientific">Bombardia bombarda</name>
    <dbReference type="NCBI Taxonomy" id="252184"/>
    <lineage>
        <taxon>Eukaryota</taxon>
        <taxon>Fungi</taxon>
        <taxon>Dikarya</taxon>
        <taxon>Ascomycota</taxon>
        <taxon>Pezizomycotina</taxon>
        <taxon>Sordariomycetes</taxon>
        <taxon>Sordariomycetidae</taxon>
        <taxon>Sordariales</taxon>
        <taxon>Lasiosphaeriaceae</taxon>
        <taxon>Bombardia</taxon>
    </lineage>
</organism>
<evidence type="ECO:0000313" key="3">
    <source>
        <dbReference type="EMBL" id="KAK0628788.1"/>
    </source>
</evidence>
<dbReference type="EMBL" id="JAULSR010000002">
    <property type="protein sequence ID" value="KAK0628788.1"/>
    <property type="molecule type" value="Genomic_DNA"/>
</dbReference>
<dbReference type="Proteomes" id="UP001174934">
    <property type="component" value="Unassembled WGS sequence"/>
</dbReference>
<feature type="chain" id="PRO_5041396772" description="Methyltransferase" evidence="2">
    <location>
        <begin position="25"/>
        <end position="243"/>
    </location>
</feature>
<feature type="signal peptide" evidence="2">
    <location>
        <begin position="1"/>
        <end position="24"/>
    </location>
</feature>
<evidence type="ECO:0000256" key="1">
    <source>
        <dbReference type="ARBA" id="ARBA00023604"/>
    </source>
</evidence>
<protein>
    <recommendedName>
        <fullName evidence="5">Methyltransferase</fullName>
    </recommendedName>
</protein>
<reference evidence="3" key="1">
    <citation type="submission" date="2023-06" db="EMBL/GenBank/DDBJ databases">
        <title>Genome-scale phylogeny and comparative genomics of the fungal order Sordariales.</title>
        <authorList>
            <consortium name="Lawrence Berkeley National Laboratory"/>
            <person name="Hensen N."/>
            <person name="Bonometti L."/>
            <person name="Westerberg I."/>
            <person name="Brannstrom I.O."/>
            <person name="Guillou S."/>
            <person name="Cros-Aarteil S."/>
            <person name="Calhoun S."/>
            <person name="Haridas S."/>
            <person name="Kuo A."/>
            <person name="Mondo S."/>
            <person name="Pangilinan J."/>
            <person name="Riley R."/>
            <person name="LaButti K."/>
            <person name="Andreopoulos B."/>
            <person name="Lipzen A."/>
            <person name="Chen C."/>
            <person name="Yanf M."/>
            <person name="Daum C."/>
            <person name="Ng V."/>
            <person name="Clum A."/>
            <person name="Steindorff A."/>
            <person name="Ohm R."/>
            <person name="Martin F."/>
            <person name="Silar P."/>
            <person name="Natvig D."/>
            <person name="Lalanne C."/>
            <person name="Gautier V."/>
            <person name="Ament-velasquez S.L."/>
            <person name="Kruys A."/>
            <person name="Hutchinson M.I."/>
            <person name="Powell A.J."/>
            <person name="Barry K."/>
            <person name="Miller A.N."/>
            <person name="Grigoriev I.V."/>
            <person name="Debuchy R."/>
            <person name="Gladieux P."/>
            <person name="Thoren M.H."/>
            <person name="Johannesson H."/>
        </authorList>
    </citation>
    <scope>NUCLEOTIDE SEQUENCE</scope>
    <source>
        <strain evidence="3">SMH3391-2</strain>
    </source>
</reference>
<comment type="caution">
    <text evidence="3">The sequence shown here is derived from an EMBL/GenBank/DDBJ whole genome shotgun (WGS) entry which is preliminary data.</text>
</comment>
<gene>
    <name evidence="3" type="ORF">B0T17DRAFT_505418</name>
</gene>
<dbReference type="NCBIfam" id="NF041278">
    <property type="entry name" value="CmcJ_NvfI_EfuI"/>
    <property type="match status" value="1"/>
</dbReference>
<dbReference type="InterPro" id="IPR044053">
    <property type="entry name" value="AsaB-like"/>
</dbReference>
<evidence type="ECO:0000313" key="4">
    <source>
        <dbReference type="Proteomes" id="UP001174934"/>
    </source>
</evidence>
<dbReference type="AlphaFoldDB" id="A0AA39X7M2"/>